<organism evidence="1 2">
    <name type="scientific">Mesobacillus subterraneus</name>
    <dbReference type="NCBI Taxonomy" id="285983"/>
    <lineage>
        <taxon>Bacteria</taxon>
        <taxon>Bacillati</taxon>
        <taxon>Bacillota</taxon>
        <taxon>Bacilli</taxon>
        <taxon>Bacillales</taxon>
        <taxon>Bacillaceae</taxon>
        <taxon>Mesobacillus</taxon>
    </lineage>
</organism>
<sequence length="133" mass="15202">MIEKITGSIILDNENIVLSSGMSYETFLNTPLYKGGIVDKNYSLKDTQEISGKGFLVTLFFNEGKLKEVHLSEVINGLSWDNWSEDVEMTKKESHDQWLSTILGEEPYIYSWGQVESVFDKKGCVSSIIIRYY</sequence>
<accession>A0A427TVX8</accession>
<evidence type="ECO:0000313" key="1">
    <source>
        <dbReference type="EMBL" id="RSD28496.1"/>
    </source>
</evidence>
<dbReference type="OrthoDB" id="2872187at2"/>
<protein>
    <submittedName>
        <fullName evidence="1">Uncharacterized protein</fullName>
    </submittedName>
</protein>
<dbReference type="EMBL" id="RSFW01000007">
    <property type="protein sequence ID" value="RSD28496.1"/>
    <property type="molecule type" value="Genomic_DNA"/>
</dbReference>
<dbReference type="Proteomes" id="UP000279911">
    <property type="component" value="Unassembled WGS sequence"/>
</dbReference>
<name>A0A427TVX8_9BACI</name>
<dbReference type="AlphaFoldDB" id="A0A427TVX8"/>
<evidence type="ECO:0000313" key="2">
    <source>
        <dbReference type="Proteomes" id="UP000279911"/>
    </source>
</evidence>
<proteinExistence type="predicted"/>
<reference evidence="2" key="1">
    <citation type="submission" date="2018-12" db="EMBL/GenBank/DDBJ databases">
        <title>Bacillus chawlae sp. nov., Bacillus glennii sp. nov., and Bacillus saganii sp. nov. Isolated from the Vehicle Assembly Building at Kennedy Space Center where the Viking Spacecraft were Assembled.</title>
        <authorList>
            <person name="Seuylemezian A."/>
            <person name="Vaishampayan P."/>
        </authorList>
    </citation>
    <scope>NUCLEOTIDE SEQUENCE [LARGE SCALE GENOMIC DNA]</scope>
    <source>
        <strain evidence="2">DSM 13966</strain>
    </source>
</reference>
<dbReference type="RefSeq" id="WP_125478967.1">
    <property type="nucleotide sequence ID" value="NZ_RSFW01000007.1"/>
</dbReference>
<gene>
    <name evidence="1" type="ORF">EJA10_05285</name>
</gene>
<comment type="caution">
    <text evidence="1">The sequence shown here is derived from an EMBL/GenBank/DDBJ whole genome shotgun (WGS) entry which is preliminary data.</text>
</comment>